<evidence type="ECO:0000256" key="1">
    <source>
        <dbReference type="SAM" id="Phobius"/>
    </source>
</evidence>
<comment type="caution">
    <text evidence="3">The sequence shown here is derived from an EMBL/GenBank/DDBJ whole genome shotgun (WGS) entry which is preliminary data.</text>
</comment>
<dbReference type="InterPro" id="IPR053150">
    <property type="entry name" value="Teicoplanin_resist-assoc"/>
</dbReference>
<dbReference type="PANTHER" id="PTHR36834">
    <property type="entry name" value="MEMBRANE PROTEIN-RELATED"/>
    <property type="match status" value="1"/>
</dbReference>
<feature type="transmembrane region" description="Helical" evidence="1">
    <location>
        <begin position="12"/>
        <end position="35"/>
    </location>
</feature>
<evidence type="ECO:0000313" key="3">
    <source>
        <dbReference type="EMBL" id="RDY25488.1"/>
    </source>
</evidence>
<keyword evidence="1" id="KW-0812">Transmembrane</keyword>
<feature type="transmembrane region" description="Helical" evidence="1">
    <location>
        <begin position="103"/>
        <end position="121"/>
    </location>
</feature>
<keyword evidence="1" id="KW-0472">Membrane</keyword>
<feature type="transmembrane region" description="Helical" evidence="1">
    <location>
        <begin position="158"/>
        <end position="181"/>
    </location>
</feature>
<organism evidence="3 4">
    <name type="scientific">Romboutsia weinsteinii</name>
    <dbReference type="NCBI Taxonomy" id="2020949"/>
    <lineage>
        <taxon>Bacteria</taxon>
        <taxon>Bacillati</taxon>
        <taxon>Bacillota</taxon>
        <taxon>Clostridia</taxon>
        <taxon>Peptostreptococcales</taxon>
        <taxon>Peptostreptococcaceae</taxon>
        <taxon>Romboutsia</taxon>
    </lineage>
</organism>
<gene>
    <name evidence="3" type="ORF">CHL78_017985</name>
</gene>
<name>A0A371IYE5_9FIRM</name>
<protein>
    <submittedName>
        <fullName evidence="3">VanZ family protein</fullName>
    </submittedName>
</protein>
<dbReference type="Pfam" id="PF04892">
    <property type="entry name" value="VanZ"/>
    <property type="match status" value="1"/>
</dbReference>
<evidence type="ECO:0000313" key="4">
    <source>
        <dbReference type="Proteomes" id="UP000215694"/>
    </source>
</evidence>
<keyword evidence="4" id="KW-1185">Reference proteome</keyword>
<feature type="domain" description="VanZ-like" evidence="2">
    <location>
        <begin position="57"/>
        <end position="175"/>
    </location>
</feature>
<dbReference type="OrthoDB" id="9805025at2"/>
<reference evidence="3 4" key="1">
    <citation type="journal article" date="2017" name="Genome Announc.">
        <title>Draft Genome Sequence of Romboutsia weinsteinii sp. nov. Strain CCRI-19649(T) Isolated from Surface Water.</title>
        <authorList>
            <person name="Maheux A.F."/>
            <person name="Boudreau D.K."/>
            <person name="Berube E."/>
            <person name="Boissinot M."/>
            <person name="Cantin P."/>
            <person name="Raymond F."/>
            <person name="Corbeil J."/>
            <person name="Omar R.F."/>
            <person name="Bergeron M.G."/>
        </authorList>
    </citation>
    <scope>NUCLEOTIDE SEQUENCE [LARGE SCALE GENOMIC DNA]</scope>
    <source>
        <strain evidence="3 4">CCRI-19649</strain>
    </source>
</reference>
<feature type="transmembrane region" description="Helical" evidence="1">
    <location>
        <begin position="51"/>
        <end position="71"/>
    </location>
</feature>
<dbReference type="EMBL" id="NOJY02000068">
    <property type="protein sequence ID" value="RDY25488.1"/>
    <property type="molecule type" value="Genomic_DNA"/>
</dbReference>
<sequence>MSISGVIQIARQYLVVGSIVAFLIAILFLVGYFVVYKKVLKGTKKLEISKLALWAIFLIYIIVVLGATLGIRTPGYGGNINLHLFSSYKGALNSFSKVEWRNIILNILMFVPLGILLPLIFKKCRKYWVAYLVGFLATVFLELIQLVTGKGIFELDDIFNNTLGCIIGYGIVMIFILCFIDKKKESKNKSLKLTSLQIPLFATIIAFGMVFINYSKQELGNLDISYIYRQDMSNINVNTKLKFKNKSDKAYVYKAPVGSSEDTLKVANEVFRAVDAQIDESQNNVYDDTIVYRSSDGNYSVWVNYAGLTTWYSDFTGHDSKGKDGLSYEEVKTLVKNFDIELPEKADFKNDGDGNYTISVDMVEVDGNYLDGEFTCTISDSDVVTGFTNNIIPYEKYKEYEIISEQEAYDKILNGEFRFYLIDNNSKIENLKIDIKDVNLSYYMDSKGFYQPVYEFTLKYTDIEPVILIPALK</sequence>
<accession>A0A371IYE5</accession>
<dbReference type="Proteomes" id="UP000215694">
    <property type="component" value="Unassembled WGS sequence"/>
</dbReference>
<feature type="transmembrane region" description="Helical" evidence="1">
    <location>
        <begin position="193"/>
        <end position="214"/>
    </location>
</feature>
<dbReference type="PANTHER" id="PTHR36834:SF1">
    <property type="entry name" value="INTEGRAL MEMBRANE PROTEIN"/>
    <property type="match status" value="1"/>
</dbReference>
<evidence type="ECO:0000259" key="2">
    <source>
        <dbReference type="Pfam" id="PF04892"/>
    </source>
</evidence>
<keyword evidence="1" id="KW-1133">Transmembrane helix</keyword>
<dbReference type="InterPro" id="IPR006976">
    <property type="entry name" value="VanZ-like"/>
</dbReference>
<proteinExistence type="predicted"/>
<dbReference type="AlphaFoldDB" id="A0A371IYE5"/>
<dbReference type="RefSeq" id="WP_094367108.1">
    <property type="nucleotide sequence ID" value="NZ_NOJY02000068.1"/>
</dbReference>
<feature type="transmembrane region" description="Helical" evidence="1">
    <location>
        <begin position="128"/>
        <end position="146"/>
    </location>
</feature>